<dbReference type="Gene3D" id="1.20.1250.20">
    <property type="entry name" value="MFS general substrate transporter like domains"/>
    <property type="match status" value="1"/>
</dbReference>
<dbReference type="AlphaFoldDB" id="A0A9W9V3E1"/>
<evidence type="ECO:0000256" key="5">
    <source>
        <dbReference type="ARBA" id="ARBA00022989"/>
    </source>
</evidence>
<protein>
    <submittedName>
        <fullName evidence="10">Bicyclomycin resistance protein</fullName>
    </submittedName>
</protein>
<dbReference type="InterPro" id="IPR020846">
    <property type="entry name" value="MFS_dom"/>
</dbReference>
<keyword evidence="4 8" id="KW-0812">Transmembrane</keyword>
<dbReference type="GeneID" id="81442556"/>
<dbReference type="Pfam" id="PF07690">
    <property type="entry name" value="MFS_1"/>
    <property type="match status" value="1"/>
</dbReference>
<dbReference type="OrthoDB" id="446368at2759"/>
<organism evidence="10 11">
    <name type="scientific">Penicillium cataractarum</name>
    <dbReference type="NCBI Taxonomy" id="2100454"/>
    <lineage>
        <taxon>Eukaryota</taxon>
        <taxon>Fungi</taxon>
        <taxon>Dikarya</taxon>
        <taxon>Ascomycota</taxon>
        <taxon>Pezizomycotina</taxon>
        <taxon>Eurotiomycetes</taxon>
        <taxon>Eurotiomycetidae</taxon>
        <taxon>Eurotiales</taxon>
        <taxon>Aspergillaceae</taxon>
        <taxon>Penicillium</taxon>
    </lineage>
</organism>
<dbReference type="GO" id="GO:0005886">
    <property type="term" value="C:plasma membrane"/>
    <property type="evidence" value="ECO:0007669"/>
    <property type="project" value="UniProtKB-SubCell"/>
</dbReference>
<dbReference type="EMBL" id="JAPZBS010000008">
    <property type="protein sequence ID" value="KAJ5364751.1"/>
    <property type="molecule type" value="Genomic_DNA"/>
</dbReference>
<keyword evidence="3" id="KW-1003">Cell membrane</keyword>
<dbReference type="FunFam" id="1.20.1250.20:FF:000011">
    <property type="entry name" value="MFS multidrug transporter, putative"/>
    <property type="match status" value="1"/>
</dbReference>
<dbReference type="RefSeq" id="XP_056552377.1">
    <property type="nucleotide sequence ID" value="XM_056703377.1"/>
</dbReference>
<dbReference type="Proteomes" id="UP001147782">
    <property type="component" value="Unassembled WGS sequence"/>
</dbReference>
<dbReference type="GO" id="GO:0022857">
    <property type="term" value="F:transmembrane transporter activity"/>
    <property type="evidence" value="ECO:0007669"/>
    <property type="project" value="InterPro"/>
</dbReference>
<evidence type="ECO:0000256" key="7">
    <source>
        <dbReference type="ARBA" id="ARBA00038459"/>
    </source>
</evidence>
<accession>A0A9W9V3E1</accession>
<proteinExistence type="inferred from homology"/>
<feature type="transmembrane region" description="Helical" evidence="8">
    <location>
        <begin position="304"/>
        <end position="323"/>
    </location>
</feature>
<evidence type="ECO:0000256" key="4">
    <source>
        <dbReference type="ARBA" id="ARBA00022692"/>
    </source>
</evidence>
<sequence length="541" mass="59982">MIARTSTLQATQLNQKTPIWNFGSRSLRSEIMHHRYPGTGSEDDPYIVSWMPADPEDPMQFTLMKKITITLVTAFACFIVSLSSSAYAGSTHGVIAQFDISKELATAGLSLFVLGFSVGPFIWAPLSESVGRQRPFLISLLGLAAFSGGCAGAQNIRTLLVLRFFGGSFGSSPLTNASGVISDMFTARQRGLALLSFASTPYLEWKGPCLGPIIGGFLEMKAGWRWVEGFLSAIAALAWVLMFFFVPETYAPVILRRRAKELSCLTGKCYESKLDLQIGKTVTITKRLKTVGLRPWMLLLREPIVLFLTIYAALIYGILYMLFEALPIVYEDYRGWNKGVASLPFIGVMIGVFCGVIYSLYDNQRYTKMQRQCTNGDSLAPEARLPPCMTASLTIPAGLFWFAWTNSPSIHWLASVASLVPFGFGLLLVYMGIVNYLIDAYTIYSASVMAGMSVFRFVFGAVFPLFSNDMYRRLGIHWASCIPAFLSVLCMPLPFLIYIYGPGIRKRCKYAALAEKHLRTVREVLVVTEHADQPKLDSTLT</sequence>
<feature type="transmembrane region" description="Helical" evidence="8">
    <location>
        <begin position="475"/>
        <end position="500"/>
    </location>
</feature>
<name>A0A9W9V3E1_9EURO</name>
<gene>
    <name evidence="10" type="ORF">N7496_010464</name>
</gene>
<dbReference type="PROSITE" id="PS50850">
    <property type="entry name" value="MFS"/>
    <property type="match status" value="1"/>
</dbReference>
<evidence type="ECO:0000256" key="8">
    <source>
        <dbReference type="SAM" id="Phobius"/>
    </source>
</evidence>
<dbReference type="InterPro" id="IPR011701">
    <property type="entry name" value="MFS"/>
</dbReference>
<dbReference type="CDD" id="cd17323">
    <property type="entry name" value="MFS_Tpo1_MDR_like"/>
    <property type="match status" value="1"/>
</dbReference>
<dbReference type="SUPFAM" id="SSF103473">
    <property type="entry name" value="MFS general substrate transporter"/>
    <property type="match status" value="1"/>
</dbReference>
<evidence type="ECO:0000259" key="9">
    <source>
        <dbReference type="PROSITE" id="PS50850"/>
    </source>
</evidence>
<feature type="transmembrane region" description="Helical" evidence="8">
    <location>
        <begin position="443"/>
        <end position="463"/>
    </location>
</feature>
<feature type="transmembrane region" description="Helical" evidence="8">
    <location>
        <begin position="410"/>
        <end position="431"/>
    </location>
</feature>
<reference evidence="10" key="2">
    <citation type="journal article" date="2023" name="IMA Fungus">
        <title>Comparative genomic study of the Penicillium genus elucidates a diverse pangenome and 15 lateral gene transfer events.</title>
        <authorList>
            <person name="Petersen C."/>
            <person name="Sorensen T."/>
            <person name="Nielsen M.R."/>
            <person name="Sondergaard T.E."/>
            <person name="Sorensen J.L."/>
            <person name="Fitzpatrick D.A."/>
            <person name="Frisvad J.C."/>
            <person name="Nielsen K.L."/>
        </authorList>
    </citation>
    <scope>NUCLEOTIDE SEQUENCE</scope>
    <source>
        <strain evidence="10">IBT 29864</strain>
    </source>
</reference>
<dbReference type="PANTHER" id="PTHR23502">
    <property type="entry name" value="MAJOR FACILITATOR SUPERFAMILY"/>
    <property type="match status" value="1"/>
</dbReference>
<evidence type="ECO:0000256" key="2">
    <source>
        <dbReference type="ARBA" id="ARBA00022448"/>
    </source>
</evidence>
<feature type="transmembrane region" description="Helical" evidence="8">
    <location>
        <begin position="385"/>
        <end position="404"/>
    </location>
</feature>
<feature type="transmembrane region" description="Helical" evidence="8">
    <location>
        <begin position="230"/>
        <end position="250"/>
    </location>
</feature>
<evidence type="ECO:0000256" key="3">
    <source>
        <dbReference type="ARBA" id="ARBA00022475"/>
    </source>
</evidence>
<comment type="similarity">
    <text evidence="7">Belongs to the major facilitator superfamily. DHA1 family. Polyamines/proton antiporter (TC 2.A.1.2.16) subfamily.</text>
</comment>
<evidence type="ECO:0000313" key="11">
    <source>
        <dbReference type="Proteomes" id="UP001147782"/>
    </source>
</evidence>
<feature type="transmembrane region" description="Helical" evidence="8">
    <location>
        <begin position="136"/>
        <end position="156"/>
    </location>
</feature>
<evidence type="ECO:0000313" key="10">
    <source>
        <dbReference type="EMBL" id="KAJ5364751.1"/>
    </source>
</evidence>
<keyword evidence="2" id="KW-0813">Transport</keyword>
<dbReference type="PANTHER" id="PTHR23502:SF186">
    <property type="entry name" value="MAJOR FACILITATOR SUPERFAMILY (MFS) PROFILE DOMAIN-CONTAINING PROTEIN"/>
    <property type="match status" value="1"/>
</dbReference>
<comment type="caution">
    <text evidence="10">The sequence shown here is derived from an EMBL/GenBank/DDBJ whole genome shotgun (WGS) entry which is preliminary data.</text>
</comment>
<keyword evidence="6 8" id="KW-0472">Membrane</keyword>
<evidence type="ECO:0000256" key="1">
    <source>
        <dbReference type="ARBA" id="ARBA00004651"/>
    </source>
</evidence>
<feature type="domain" description="Major facilitator superfamily (MFS) profile" evidence="9">
    <location>
        <begin position="69"/>
        <end position="505"/>
    </location>
</feature>
<keyword evidence="5 8" id="KW-1133">Transmembrane helix</keyword>
<feature type="transmembrane region" description="Helical" evidence="8">
    <location>
        <begin position="343"/>
        <end position="361"/>
    </location>
</feature>
<evidence type="ECO:0000256" key="6">
    <source>
        <dbReference type="ARBA" id="ARBA00023136"/>
    </source>
</evidence>
<reference evidence="10" key="1">
    <citation type="submission" date="2022-11" db="EMBL/GenBank/DDBJ databases">
        <authorList>
            <person name="Petersen C."/>
        </authorList>
    </citation>
    <scope>NUCLEOTIDE SEQUENCE</scope>
    <source>
        <strain evidence="10">IBT 29864</strain>
    </source>
</reference>
<feature type="transmembrane region" description="Helical" evidence="8">
    <location>
        <begin position="107"/>
        <end position="124"/>
    </location>
</feature>
<comment type="subcellular location">
    <subcellularLocation>
        <location evidence="1">Cell membrane</location>
        <topology evidence="1">Multi-pass membrane protein</topology>
    </subcellularLocation>
</comment>
<feature type="transmembrane region" description="Helical" evidence="8">
    <location>
        <begin position="67"/>
        <end position="87"/>
    </location>
</feature>
<keyword evidence="11" id="KW-1185">Reference proteome</keyword>
<dbReference type="InterPro" id="IPR036259">
    <property type="entry name" value="MFS_trans_sf"/>
</dbReference>